<evidence type="ECO:0000313" key="1">
    <source>
        <dbReference type="EMBL" id="ASB91205.1"/>
    </source>
</evidence>
<dbReference type="Proteomes" id="UP000196877">
    <property type="component" value="Chromosome"/>
</dbReference>
<accession>A0ABM6LP34</accession>
<organism evidence="1 2">
    <name type="scientific">Bacillus sonorensis</name>
    <dbReference type="NCBI Taxonomy" id="119858"/>
    <lineage>
        <taxon>Bacteria</taxon>
        <taxon>Bacillati</taxon>
        <taxon>Bacillota</taxon>
        <taxon>Bacilli</taxon>
        <taxon>Bacillales</taxon>
        <taxon>Bacillaceae</taxon>
        <taxon>Bacillus</taxon>
    </lineage>
</organism>
<dbReference type="EMBL" id="CP021920">
    <property type="protein sequence ID" value="ASB91205.1"/>
    <property type="molecule type" value="Genomic_DNA"/>
</dbReference>
<keyword evidence="2" id="KW-1185">Reference proteome</keyword>
<gene>
    <name evidence="1" type="ORF">S101395_04717</name>
</gene>
<proteinExistence type="predicted"/>
<protein>
    <submittedName>
        <fullName evidence="1">Uncharacterized protein</fullName>
    </submittedName>
</protein>
<name>A0ABM6LP34_9BACI</name>
<evidence type="ECO:0000313" key="2">
    <source>
        <dbReference type="Proteomes" id="UP000196877"/>
    </source>
</evidence>
<sequence>MRRLQSLETIEKLKNGDRHVLRHAEWLRYLFLTEE</sequence>
<reference evidence="1 2" key="1">
    <citation type="submission" date="2017-06" db="EMBL/GenBank/DDBJ databases">
        <title>Genome sequence of Bacillus sonorensis strain SRCM101395.</title>
        <authorList>
            <person name="Cho S.H."/>
        </authorList>
    </citation>
    <scope>NUCLEOTIDE SEQUENCE [LARGE SCALE GENOMIC DNA]</scope>
    <source>
        <strain evidence="1 2">SRCM101395</strain>
    </source>
</reference>